<accession>W1YPI9</accession>
<feature type="non-terminal residue" evidence="2">
    <location>
        <position position="54"/>
    </location>
</feature>
<name>W1YPI9_9ZZZZ</name>
<gene>
    <name evidence="2" type="ORF">Q604_UNBC02329G0002</name>
</gene>
<reference evidence="2" key="1">
    <citation type="submission" date="2013-12" db="EMBL/GenBank/DDBJ databases">
        <title>A Varibaculum cambriense genome reconstructed from a premature infant gut community with otherwise low bacterial novelty that shifts toward anaerobic metabolism during the third week of life.</title>
        <authorList>
            <person name="Brown C.T."/>
            <person name="Sharon I."/>
            <person name="Thomas B.C."/>
            <person name="Castelle C.J."/>
            <person name="Morowitz M.J."/>
            <person name="Banfield J.F."/>
        </authorList>
    </citation>
    <scope>NUCLEOTIDE SEQUENCE</scope>
</reference>
<dbReference type="GO" id="GO:0016887">
    <property type="term" value="F:ATP hydrolysis activity"/>
    <property type="evidence" value="ECO:0007669"/>
    <property type="project" value="InterPro"/>
</dbReference>
<feature type="domain" description="ABC transporter" evidence="1">
    <location>
        <begin position="23"/>
        <end position="54"/>
    </location>
</feature>
<dbReference type="SUPFAM" id="SSF52540">
    <property type="entry name" value="P-loop containing nucleoside triphosphate hydrolases"/>
    <property type="match status" value="1"/>
</dbReference>
<dbReference type="GO" id="GO:0005524">
    <property type="term" value="F:ATP binding"/>
    <property type="evidence" value="ECO:0007669"/>
    <property type="project" value="InterPro"/>
</dbReference>
<dbReference type="InterPro" id="IPR003439">
    <property type="entry name" value="ABC_transporter-like_ATP-bd"/>
</dbReference>
<dbReference type="AlphaFoldDB" id="W1YPI9"/>
<comment type="caution">
    <text evidence="2">The sequence shown here is derived from an EMBL/GenBank/DDBJ whole genome shotgun (WGS) entry which is preliminary data.</text>
</comment>
<sequence length="54" mass="5660">MASVEFRQVSRIYDPSRPPAVARLSLSIADGELLVLVGPSGSGKSTAMRMLAGL</sequence>
<organism evidence="2">
    <name type="scientific">human gut metagenome</name>
    <dbReference type="NCBI Taxonomy" id="408170"/>
    <lineage>
        <taxon>unclassified sequences</taxon>
        <taxon>metagenomes</taxon>
        <taxon>organismal metagenomes</taxon>
    </lineage>
</organism>
<dbReference type="InterPro" id="IPR047641">
    <property type="entry name" value="ABC_transpr_MalK/UgpC-like"/>
</dbReference>
<dbReference type="InterPro" id="IPR027417">
    <property type="entry name" value="P-loop_NTPase"/>
</dbReference>
<dbReference type="PANTHER" id="PTHR43875">
    <property type="entry name" value="MALTODEXTRIN IMPORT ATP-BINDING PROTEIN MSMX"/>
    <property type="match status" value="1"/>
</dbReference>
<proteinExistence type="predicted"/>
<dbReference type="PANTHER" id="PTHR43875:SF1">
    <property type="entry name" value="OSMOPROTECTIVE COMPOUNDS UPTAKE ATP-BINDING PROTEIN GGTA"/>
    <property type="match status" value="1"/>
</dbReference>
<dbReference type="EMBL" id="AZMM01002329">
    <property type="protein sequence ID" value="ETJ43660.1"/>
    <property type="molecule type" value="Genomic_DNA"/>
</dbReference>
<evidence type="ECO:0000313" key="2">
    <source>
        <dbReference type="EMBL" id="ETJ43660.1"/>
    </source>
</evidence>
<evidence type="ECO:0000259" key="1">
    <source>
        <dbReference type="Pfam" id="PF00005"/>
    </source>
</evidence>
<dbReference type="Gene3D" id="3.40.50.300">
    <property type="entry name" value="P-loop containing nucleotide triphosphate hydrolases"/>
    <property type="match status" value="1"/>
</dbReference>
<protein>
    <submittedName>
        <fullName evidence="2">Glycerol-3-phosphate-transporting ATPase</fullName>
    </submittedName>
</protein>
<dbReference type="Pfam" id="PF00005">
    <property type="entry name" value="ABC_tran"/>
    <property type="match status" value="1"/>
</dbReference>
<dbReference type="GO" id="GO:0055052">
    <property type="term" value="C:ATP-binding cassette (ABC) transporter complex, substrate-binding subunit-containing"/>
    <property type="evidence" value="ECO:0007669"/>
    <property type="project" value="TreeGrafter"/>
</dbReference>